<dbReference type="InterPro" id="IPR001925">
    <property type="entry name" value="Porin_Euk"/>
</dbReference>
<evidence type="ECO:0000313" key="9">
    <source>
        <dbReference type="EMBL" id="KAF9587880.1"/>
    </source>
</evidence>
<protein>
    <submittedName>
        <fullName evidence="9">Uncharacterized protein</fullName>
    </submittedName>
</protein>
<evidence type="ECO:0000256" key="5">
    <source>
        <dbReference type="ARBA" id="ARBA00022692"/>
    </source>
</evidence>
<evidence type="ECO:0000256" key="3">
    <source>
        <dbReference type="ARBA" id="ARBA00022448"/>
    </source>
</evidence>
<dbReference type="GO" id="GO:0015288">
    <property type="term" value="F:porin activity"/>
    <property type="evidence" value="ECO:0007669"/>
    <property type="project" value="UniProtKB-KW"/>
</dbReference>
<keyword evidence="3" id="KW-0813">Transport</keyword>
<dbReference type="FunFam" id="2.40.160.10:FF:000003">
    <property type="entry name" value="Outer mitochondrial membrane protein porin"/>
    <property type="match status" value="1"/>
</dbReference>
<dbReference type="GO" id="GO:0008308">
    <property type="term" value="F:voltage-gated monoatomic anion channel activity"/>
    <property type="evidence" value="ECO:0007669"/>
    <property type="project" value="InterPro"/>
</dbReference>
<dbReference type="AlphaFoldDB" id="A0A835GWN9"/>
<keyword evidence="7" id="KW-0626">Porin</keyword>
<comment type="similarity">
    <text evidence="2">Belongs to the eukaryotic mitochondrial porin (TC 1.B.8.1) family.</text>
</comment>
<keyword evidence="5" id="KW-0812">Transmembrane</keyword>
<accession>A0A835GWN9</accession>
<sequence>MATTLSSNKSSVKFGMPSSPAPFSDIGKRVKDVLTKDYNFDNKFILTIPSDSGLLVTAAGSVRDQIFVGDISTQYKSSGTTVDVKVDTCSNVSTTVTVNEIVPSTKAALSFKIPDHKSVKLDLQYLHHHATINSSIGLTPSPFLEFAAAIGSKQHSLGGEVGFDTSTASFTKYNVGIGLNTPDLSAALVLADKGETLKLSFIQSVPINGSTIAAEMTHKFTTYENTFTFGSSHAIDPSTLIKARISNNGIVGVVCQREWRPKSHITFSAEYDSKAISAPPRLGLAVALKP</sequence>
<comment type="caution">
    <text evidence="9">The sequence shown here is derived from an EMBL/GenBank/DDBJ whole genome shotgun (WGS) entry which is preliminary data.</text>
</comment>
<keyword evidence="4" id="KW-1134">Transmembrane beta strand</keyword>
<evidence type="ECO:0000313" key="10">
    <source>
        <dbReference type="Proteomes" id="UP000631114"/>
    </source>
</evidence>
<dbReference type="PANTHER" id="PTHR11743">
    <property type="entry name" value="VOLTAGE-DEPENDENT ANION-SELECTIVE CHANNEL"/>
    <property type="match status" value="1"/>
</dbReference>
<dbReference type="Proteomes" id="UP000631114">
    <property type="component" value="Unassembled WGS sequence"/>
</dbReference>
<dbReference type="CDD" id="cd07306">
    <property type="entry name" value="Porin3_VDAC"/>
    <property type="match status" value="1"/>
</dbReference>
<evidence type="ECO:0000256" key="1">
    <source>
        <dbReference type="ARBA" id="ARBA00004370"/>
    </source>
</evidence>
<organism evidence="9 10">
    <name type="scientific">Coptis chinensis</name>
    <dbReference type="NCBI Taxonomy" id="261450"/>
    <lineage>
        <taxon>Eukaryota</taxon>
        <taxon>Viridiplantae</taxon>
        <taxon>Streptophyta</taxon>
        <taxon>Embryophyta</taxon>
        <taxon>Tracheophyta</taxon>
        <taxon>Spermatophyta</taxon>
        <taxon>Magnoliopsida</taxon>
        <taxon>Ranunculales</taxon>
        <taxon>Ranunculaceae</taxon>
        <taxon>Coptidoideae</taxon>
        <taxon>Coptis</taxon>
    </lineage>
</organism>
<evidence type="ECO:0000256" key="2">
    <source>
        <dbReference type="ARBA" id="ARBA00009624"/>
    </source>
</evidence>
<comment type="subcellular location">
    <subcellularLocation>
        <location evidence="1">Membrane</location>
    </subcellularLocation>
</comment>
<name>A0A835GWN9_9MAGN</name>
<dbReference type="Gene3D" id="2.40.160.10">
    <property type="entry name" value="Porin"/>
    <property type="match status" value="1"/>
</dbReference>
<dbReference type="GO" id="GO:0046930">
    <property type="term" value="C:pore complex"/>
    <property type="evidence" value="ECO:0007669"/>
    <property type="project" value="UniProtKB-KW"/>
</dbReference>
<dbReference type="InterPro" id="IPR027246">
    <property type="entry name" value="Porin_Euk/Tom40"/>
</dbReference>
<evidence type="ECO:0000256" key="8">
    <source>
        <dbReference type="ARBA" id="ARBA00023136"/>
    </source>
</evidence>
<dbReference type="PANTHER" id="PTHR11743:SF27">
    <property type="entry name" value="MITOCHONDRIAL OUTER MEMBRANE PROTEIN PORIN 4"/>
    <property type="match status" value="1"/>
</dbReference>
<dbReference type="Pfam" id="PF01459">
    <property type="entry name" value="Porin_3"/>
    <property type="match status" value="1"/>
</dbReference>
<gene>
    <name evidence="9" type="ORF">IFM89_006134</name>
</gene>
<evidence type="ECO:0000256" key="7">
    <source>
        <dbReference type="ARBA" id="ARBA00023114"/>
    </source>
</evidence>
<keyword evidence="10" id="KW-1185">Reference proteome</keyword>
<evidence type="ECO:0000256" key="4">
    <source>
        <dbReference type="ARBA" id="ARBA00022452"/>
    </source>
</evidence>
<proteinExistence type="inferred from homology"/>
<dbReference type="GO" id="GO:0005741">
    <property type="term" value="C:mitochondrial outer membrane"/>
    <property type="evidence" value="ECO:0007669"/>
    <property type="project" value="InterPro"/>
</dbReference>
<dbReference type="EMBL" id="JADFTS010000009">
    <property type="protein sequence ID" value="KAF9587880.1"/>
    <property type="molecule type" value="Genomic_DNA"/>
</dbReference>
<keyword evidence="8" id="KW-0472">Membrane</keyword>
<dbReference type="OrthoDB" id="7827681at2759"/>
<keyword evidence="6" id="KW-0406">Ion transport</keyword>
<evidence type="ECO:0000256" key="6">
    <source>
        <dbReference type="ARBA" id="ARBA00023065"/>
    </source>
</evidence>
<dbReference type="InterPro" id="IPR023614">
    <property type="entry name" value="Porin_dom_sf"/>
</dbReference>
<reference evidence="9 10" key="1">
    <citation type="submission" date="2020-10" db="EMBL/GenBank/DDBJ databases">
        <title>The Coptis chinensis genome and diversification of protoberbering-type alkaloids.</title>
        <authorList>
            <person name="Wang B."/>
            <person name="Shu S."/>
            <person name="Song C."/>
            <person name="Liu Y."/>
        </authorList>
    </citation>
    <scope>NUCLEOTIDE SEQUENCE [LARGE SCALE GENOMIC DNA]</scope>
    <source>
        <strain evidence="9">HL-2020</strain>
        <tissue evidence="9">Leaf</tissue>
    </source>
</reference>